<dbReference type="SUPFAM" id="SSF52540">
    <property type="entry name" value="P-loop containing nucleoside triphosphate hydrolases"/>
    <property type="match status" value="1"/>
</dbReference>
<dbReference type="Gene3D" id="3.40.50.300">
    <property type="entry name" value="P-loop containing nucleotide triphosphate hydrolases"/>
    <property type="match status" value="1"/>
</dbReference>
<evidence type="ECO:0000259" key="1">
    <source>
        <dbReference type="Pfam" id="PF01057"/>
    </source>
</evidence>
<protein>
    <submittedName>
        <fullName evidence="2">Parvo_NS1 domain-containing protein</fullName>
    </submittedName>
</protein>
<sequence>MTAHTPTKAVAADLSTQFNNNIKEVTNNTITDESSDEETSNVYPITSGIHNIIQRWKGANGSQRRSMATPGASLVQVRIMPYQQAKTMDPTKRYKCTKRYAQDCPRRNLLIFDEPNVEPMALENFKLLFAGTPTPANIKYESQNLINRTPVIVTCNRDPFPKTPEFQKRIRRIYWAQRIDNNIKQLTVEIHPLGLFQLLTNTSTANIPPQTDDDIIEYDFGTDYPYMHAT</sequence>
<dbReference type="InParanoid" id="T1HE18"/>
<dbReference type="VEuPathDB" id="VectorBase:RPRC002290"/>
<dbReference type="InterPro" id="IPR027417">
    <property type="entry name" value="P-loop_NTPase"/>
</dbReference>
<proteinExistence type="predicted"/>
<dbReference type="EMBL" id="ACPB03028829">
    <property type="status" value="NOT_ANNOTATED_CDS"/>
    <property type="molecule type" value="Genomic_DNA"/>
</dbReference>
<dbReference type="Pfam" id="PF01057">
    <property type="entry name" value="Parvo_NS1"/>
    <property type="match status" value="1"/>
</dbReference>
<dbReference type="AlphaFoldDB" id="T1HE18"/>
<keyword evidence="3" id="KW-1185">Reference proteome</keyword>
<dbReference type="EnsemblMetazoa" id="RPRC002290-RA">
    <property type="protein sequence ID" value="RPRC002290-PA"/>
    <property type="gene ID" value="RPRC002290"/>
</dbReference>
<name>T1HE18_RHOPR</name>
<reference evidence="2" key="1">
    <citation type="submission" date="2015-05" db="UniProtKB">
        <authorList>
            <consortium name="EnsemblMetazoa"/>
        </authorList>
    </citation>
    <scope>IDENTIFICATION</scope>
</reference>
<dbReference type="Proteomes" id="UP000015103">
    <property type="component" value="Unassembled WGS sequence"/>
</dbReference>
<evidence type="ECO:0000313" key="2">
    <source>
        <dbReference type="EnsemblMetazoa" id="RPRC002290-PA"/>
    </source>
</evidence>
<accession>T1HE18</accession>
<dbReference type="InterPro" id="IPR001257">
    <property type="entry name" value="Parvovirus_NS1_helicase"/>
</dbReference>
<feature type="domain" description="Parvovirus non-structural protein 1 helicase" evidence="1">
    <location>
        <begin position="100"/>
        <end position="158"/>
    </location>
</feature>
<dbReference type="GO" id="GO:0019079">
    <property type="term" value="P:viral genome replication"/>
    <property type="evidence" value="ECO:0007669"/>
    <property type="project" value="InterPro"/>
</dbReference>
<evidence type="ECO:0000313" key="3">
    <source>
        <dbReference type="Proteomes" id="UP000015103"/>
    </source>
</evidence>
<organism evidence="2 3">
    <name type="scientific">Rhodnius prolixus</name>
    <name type="common">Triatomid bug</name>
    <dbReference type="NCBI Taxonomy" id="13249"/>
    <lineage>
        <taxon>Eukaryota</taxon>
        <taxon>Metazoa</taxon>
        <taxon>Ecdysozoa</taxon>
        <taxon>Arthropoda</taxon>
        <taxon>Hexapoda</taxon>
        <taxon>Insecta</taxon>
        <taxon>Pterygota</taxon>
        <taxon>Neoptera</taxon>
        <taxon>Paraneoptera</taxon>
        <taxon>Hemiptera</taxon>
        <taxon>Heteroptera</taxon>
        <taxon>Panheteroptera</taxon>
        <taxon>Cimicomorpha</taxon>
        <taxon>Reduviidae</taxon>
        <taxon>Triatominae</taxon>
        <taxon>Rhodnius</taxon>
    </lineage>
</organism>
<dbReference type="HOGENOM" id="CLU_1206093_0_0_1"/>